<reference evidence="6" key="2">
    <citation type="submission" date="2023-07" db="EMBL/GenBank/DDBJ databases">
        <title>Zobellia barbeyronii sp. nov., a new marine flavobacterium, isolated from green and red algae.</title>
        <authorList>
            <person name="Nedashkovskaya O.I."/>
            <person name="Otstavnykh N."/>
            <person name="Zhukova N."/>
            <person name="Guzev K."/>
            <person name="Chausova V."/>
            <person name="Tekutyeva L."/>
            <person name="Mikhailov V."/>
            <person name="Isaeva M."/>
        </authorList>
    </citation>
    <scope>NUCLEOTIDE SEQUENCE [LARGE SCALE GENOMIC DNA]</scope>
    <source>
        <strain evidence="6">KMM 6746</strain>
    </source>
</reference>
<dbReference type="Pfam" id="PF25919">
    <property type="entry name" value="BSH_CusB"/>
    <property type="match status" value="1"/>
</dbReference>
<dbReference type="Gene3D" id="2.40.50.100">
    <property type="match status" value="1"/>
</dbReference>
<dbReference type="Proteomes" id="UP000740413">
    <property type="component" value="Unassembled WGS sequence"/>
</dbReference>
<comment type="caution">
    <text evidence="5">The sequence shown here is derived from an EMBL/GenBank/DDBJ whole genome shotgun (WGS) entry which is preliminary data.</text>
</comment>
<feature type="domain" description="CusB-like barrel-sandwich hybrid" evidence="3">
    <location>
        <begin position="82"/>
        <end position="225"/>
    </location>
</feature>
<dbReference type="InterPro" id="IPR051909">
    <property type="entry name" value="MFP_Cation_Efflux"/>
</dbReference>
<evidence type="ECO:0000259" key="3">
    <source>
        <dbReference type="Pfam" id="PF25919"/>
    </source>
</evidence>
<protein>
    <submittedName>
        <fullName evidence="5">Efflux RND transporter periplasmic adaptor subunit</fullName>
    </submittedName>
</protein>
<keyword evidence="2" id="KW-0813">Transport</keyword>
<dbReference type="SUPFAM" id="SSF111369">
    <property type="entry name" value="HlyD-like secretion proteins"/>
    <property type="match status" value="1"/>
</dbReference>
<dbReference type="Gene3D" id="1.10.287.470">
    <property type="entry name" value="Helix hairpin bin"/>
    <property type="match status" value="1"/>
</dbReference>
<proteinExistence type="inferred from homology"/>
<keyword evidence="6" id="KW-1185">Reference proteome</keyword>
<dbReference type="NCBIfam" id="TIGR01730">
    <property type="entry name" value="RND_mfp"/>
    <property type="match status" value="1"/>
</dbReference>
<dbReference type="InterPro" id="IPR006143">
    <property type="entry name" value="RND_pump_MFP"/>
</dbReference>
<dbReference type="PROSITE" id="PS51257">
    <property type="entry name" value="PROKAR_LIPOPROTEIN"/>
    <property type="match status" value="1"/>
</dbReference>
<dbReference type="InterPro" id="IPR058790">
    <property type="entry name" value="BSH_CusB"/>
</dbReference>
<name>A0ABS5WB88_9FLAO</name>
<gene>
    <name evidence="5" type="ORF">HW347_05280</name>
</gene>
<dbReference type="RefSeq" id="WP_214610891.1">
    <property type="nucleotide sequence ID" value="NZ_JACATN010000002.1"/>
</dbReference>
<dbReference type="EMBL" id="JACATN010000002">
    <property type="protein sequence ID" value="MBT2160669.1"/>
    <property type="molecule type" value="Genomic_DNA"/>
</dbReference>
<organism evidence="5 6">
    <name type="scientific">Zobellia barbeyronii</name>
    <dbReference type="NCBI Taxonomy" id="2748009"/>
    <lineage>
        <taxon>Bacteria</taxon>
        <taxon>Pseudomonadati</taxon>
        <taxon>Bacteroidota</taxon>
        <taxon>Flavobacteriia</taxon>
        <taxon>Flavobacteriales</taxon>
        <taxon>Flavobacteriaceae</taxon>
        <taxon>Zobellia</taxon>
    </lineage>
</organism>
<evidence type="ECO:0000256" key="2">
    <source>
        <dbReference type="ARBA" id="ARBA00022448"/>
    </source>
</evidence>
<comment type="similarity">
    <text evidence="1">Belongs to the membrane fusion protein (MFP) (TC 8.A.1) family.</text>
</comment>
<reference evidence="5 6" key="1">
    <citation type="submission" date="2020-06" db="EMBL/GenBank/DDBJ databases">
        <authorList>
            <person name="Isaeva M.P."/>
            <person name="Chernysheva N.Y."/>
        </authorList>
    </citation>
    <scope>NUCLEOTIDE SEQUENCE [LARGE SCALE GENOMIC DNA]</scope>
    <source>
        <strain evidence="5 6">KMM 6746</strain>
    </source>
</reference>
<evidence type="ECO:0000313" key="6">
    <source>
        <dbReference type="Proteomes" id="UP000740413"/>
    </source>
</evidence>
<evidence type="ECO:0000256" key="1">
    <source>
        <dbReference type="ARBA" id="ARBA00009477"/>
    </source>
</evidence>
<dbReference type="InterPro" id="IPR058792">
    <property type="entry name" value="Beta-barrel_RND_2"/>
</dbReference>
<accession>A0ABS5WB88</accession>
<dbReference type="PANTHER" id="PTHR30097">
    <property type="entry name" value="CATION EFFLUX SYSTEM PROTEIN CUSB"/>
    <property type="match status" value="1"/>
</dbReference>
<sequence>MQRIIYNILTLSLFITLFSCGEKESENSKTKKQQEETVDHRIFVSKAQFNGSKMTLGNIESMSFPITVKTTGMIDVPPENRAVVNATRGGYIKTVPLLIGDKVNKGQKLLTIENPEFITLQQDYMEVNERLGFLKSEYERQKTMMEENITSQKSFLQAQSNYKTAVARYNGLRKQLTLLNISPSQVESGNISSVVSIYAPISGSITKVNVTRGTYVSPATSIMEIIDNDHIHLELSVFEKDIMKLKKGQEINFRVPESSANVFKAEVHLIGTAIEENRTIKVHAHLEDEKEANFLTGMFVEAEIITEISEANAIAETAVVAIENTYSLLKLNEETDEGYYFDSVSVNVGNTYEGNIALIAMDKLTKEDKILTKGTFNLIGGE</sequence>
<evidence type="ECO:0000259" key="4">
    <source>
        <dbReference type="Pfam" id="PF25954"/>
    </source>
</evidence>
<dbReference type="Gene3D" id="2.40.30.170">
    <property type="match status" value="1"/>
</dbReference>
<feature type="domain" description="CusB-like beta-barrel" evidence="4">
    <location>
        <begin position="233"/>
        <end position="304"/>
    </location>
</feature>
<evidence type="ECO:0000313" key="5">
    <source>
        <dbReference type="EMBL" id="MBT2160669.1"/>
    </source>
</evidence>
<dbReference type="PANTHER" id="PTHR30097:SF4">
    <property type="entry name" value="SLR6042 PROTEIN"/>
    <property type="match status" value="1"/>
</dbReference>
<dbReference type="Pfam" id="PF25954">
    <property type="entry name" value="Beta-barrel_RND_2"/>
    <property type="match status" value="1"/>
</dbReference>